<dbReference type="EMBL" id="ML119683">
    <property type="protein sequence ID" value="RPA81037.1"/>
    <property type="molecule type" value="Genomic_DNA"/>
</dbReference>
<dbReference type="AlphaFoldDB" id="A0A3N4I6E4"/>
<reference evidence="1 2" key="1">
    <citation type="journal article" date="2018" name="Nat. Ecol. Evol.">
        <title>Pezizomycetes genomes reveal the molecular basis of ectomycorrhizal truffle lifestyle.</title>
        <authorList>
            <person name="Murat C."/>
            <person name="Payen T."/>
            <person name="Noel B."/>
            <person name="Kuo A."/>
            <person name="Morin E."/>
            <person name="Chen J."/>
            <person name="Kohler A."/>
            <person name="Krizsan K."/>
            <person name="Balestrini R."/>
            <person name="Da Silva C."/>
            <person name="Montanini B."/>
            <person name="Hainaut M."/>
            <person name="Levati E."/>
            <person name="Barry K.W."/>
            <person name="Belfiori B."/>
            <person name="Cichocki N."/>
            <person name="Clum A."/>
            <person name="Dockter R.B."/>
            <person name="Fauchery L."/>
            <person name="Guy J."/>
            <person name="Iotti M."/>
            <person name="Le Tacon F."/>
            <person name="Lindquist E.A."/>
            <person name="Lipzen A."/>
            <person name="Malagnac F."/>
            <person name="Mello A."/>
            <person name="Molinier V."/>
            <person name="Miyauchi S."/>
            <person name="Poulain J."/>
            <person name="Riccioni C."/>
            <person name="Rubini A."/>
            <person name="Sitrit Y."/>
            <person name="Splivallo R."/>
            <person name="Traeger S."/>
            <person name="Wang M."/>
            <person name="Zifcakova L."/>
            <person name="Wipf D."/>
            <person name="Zambonelli A."/>
            <person name="Paolocci F."/>
            <person name="Nowrousian M."/>
            <person name="Ottonello S."/>
            <person name="Baldrian P."/>
            <person name="Spatafora J.W."/>
            <person name="Henrissat B."/>
            <person name="Nagy L.G."/>
            <person name="Aury J.M."/>
            <person name="Wincker P."/>
            <person name="Grigoriev I.V."/>
            <person name="Bonfante P."/>
            <person name="Martin F.M."/>
        </authorList>
    </citation>
    <scope>NUCLEOTIDE SEQUENCE [LARGE SCALE GENOMIC DNA]</scope>
    <source>
        <strain evidence="1 2">RN42</strain>
    </source>
</reference>
<sequence length="159" mass="18457">MPTQQYSGIPQDIHACANKITEELEGISEFCYGNGGHVNNRFYDVANRAHIDFSFWRSKVGLYEDGISRVFDDCLINKLHRCEPPRPGSMLSLLHGRLEKELREIQNPSIALPEKRLNMMDDECLMTYLKFIRTEITYLMEDFSFQILAQRLYDVNGTT</sequence>
<name>A0A3N4I6E4_ASCIM</name>
<proteinExistence type="predicted"/>
<evidence type="ECO:0000313" key="1">
    <source>
        <dbReference type="EMBL" id="RPA81037.1"/>
    </source>
</evidence>
<dbReference type="Proteomes" id="UP000275078">
    <property type="component" value="Unassembled WGS sequence"/>
</dbReference>
<evidence type="ECO:0000313" key="2">
    <source>
        <dbReference type="Proteomes" id="UP000275078"/>
    </source>
</evidence>
<organism evidence="1 2">
    <name type="scientific">Ascobolus immersus RN42</name>
    <dbReference type="NCBI Taxonomy" id="1160509"/>
    <lineage>
        <taxon>Eukaryota</taxon>
        <taxon>Fungi</taxon>
        <taxon>Dikarya</taxon>
        <taxon>Ascomycota</taxon>
        <taxon>Pezizomycotina</taxon>
        <taxon>Pezizomycetes</taxon>
        <taxon>Pezizales</taxon>
        <taxon>Ascobolaceae</taxon>
        <taxon>Ascobolus</taxon>
    </lineage>
</organism>
<keyword evidence="2" id="KW-1185">Reference proteome</keyword>
<protein>
    <submittedName>
        <fullName evidence="1">Uncharacterized protein</fullName>
    </submittedName>
</protein>
<accession>A0A3N4I6E4</accession>
<gene>
    <name evidence="1" type="ORF">BJ508DRAFT_326872</name>
</gene>